<evidence type="ECO:0000256" key="5">
    <source>
        <dbReference type="ARBA" id="ARBA00023244"/>
    </source>
</evidence>
<dbReference type="PANTHER" id="PTHR11557">
    <property type="entry name" value="PORPHOBILINOGEN DEAMINASE"/>
    <property type="match status" value="1"/>
</dbReference>
<evidence type="ECO:0000256" key="2">
    <source>
        <dbReference type="ARBA" id="ARBA00005638"/>
    </source>
</evidence>
<feature type="domain" description="Porphobilinogen deaminase N-terminal" evidence="7">
    <location>
        <begin position="31"/>
        <end position="256"/>
    </location>
</feature>
<proteinExistence type="inferred from homology"/>
<keyword evidence="5" id="KW-0627">Porphyrin biosynthesis</keyword>
<keyword evidence="6" id="KW-0732">Signal</keyword>
<dbReference type="Gene3D" id="3.30.160.40">
    <property type="entry name" value="Porphobilinogen deaminase, C-terminal domain"/>
    <property type="match status" value="1"/>
</dbReference>
<dbReference type="Proteomes" id="UP001224775">
    <property type="component" value="Unassembled WGS sequence"/>
</dbReference>
<evidence type="ECO:0000256" key="1">
    <source>
        <dbReference type="ARBA" id="ARBA00001916"/>
    </source>
</evidence>
<evidence type="ECO:0000313" key="9">
    <source>
        <dbReference type="Proteomes" id="UP001224775"/>
    </source>
</evidence>
<dbReference type="NCBIfam" id="TIGR00212">
    <property type="entry name" value="hemC"/>
    <property type="match status" value="1"/>
</dbReference>
<dbReference type="PRINTS" id="PR00151">
    <property type="entry name" value="PORPHBDMNASE"/>
</dbReference>
<dbReference type="SUPFAM" id="SSF53850">
    <property type="entry name" value="Periplasmic binding protein-like II"/>
    <property type="match status" value="1"/>
</dbReference>
<name>A0AAD9D6P7_9STRA</name>
<reference evidence="8" key="1">
    <citation type="submission" date="2023-06" db="EMBL/GenBank/DDBJ databases">
        <title>Survivors Of The Sea: Transcriptome response of Skeletonema marinoi to long-term dormancy.</title>
        <authorList>
            <person name="Pinder M.I.M."/>
            <person name="Kourtchenko O."/>
            <person name="Robertson E.K."/>
            <person name="Larsson T."/>
            <person name="Maumus F."/>
            <person name="Osuna-Cruz C.M."/>
            <person name="Vancaester E."/>
            <person name="Stenow R."/>
            <person name="Vandepoele K."/>
            <person name="Ploug H."/>
            <person name="Bruchert V."/>
            <person name="Godhe A."/>
            <person name="Topel M."/>
        </authorList>
    </citation>
    <scope>NUCLEOTIDE SEQUENCE</scope>
    <source>
        <strain evidence="8">R05AC</strain>
    </source>
</reference>
<comment type="similarity">
    <text evidence="2">Belongs to the HMBS family.</text>
</comment>
<evidence type="ECO:0000313" key="8">
    <source>
        <dbReference type="EMBL" id="KAK1736196.1"/>
    </source>
</evidence>
<evidence type="ECO:0000259" key="7">
    <source>
        <dbReference type="Pfam" id="PF01379"/>
    </source>
</evidence>
<gene>
    <name evidence="8" type="ORF">QTG54_013332</name>
</gene>
<evidence type="ECO:0000256" key="4">
    <source>
        <dbReference type="ARBA" id="ARBA00022679"/>
    </source>
</evidence>
<dbReference type="EC" id="2.5.1.61" evidence="3"/>
<dbReference type="EMBL" id="JATAAI010000030">
    <property type="protein sequence ID" value="KAK1736196.1"/>
    <property type="molecule type" value="Genomic_DNA"/>
</dbReference>
<dbReference type="InterPro" id="IPR036803">
    <property type="entry name" value="Porphobilinogen_deaminase_C_sf"/>
</dbReference>
<dbReference type="Pfam" id="PF01379">
    <property type="entry name" value="Porphobil_deam"/>
    <property type="match status" value="1"/>
</dbReference>
<evidence type="ECO:0000256" key="3">
    <source>
        <dbReference type="ARBA" id="ARBA00012655"/>
    </source>
</evidence>
<keyword evidence="4 8" id="KW-0808">Transferase</keyword>
<dbReference type="AlphaFoldDB" id="A0AAD9D6P7"/>
<dbReference type="Gene3D" id="3.40.190.10">
    <property type="entry name" value="Periplasmic binding protein-like II"/>
    <property type="match status" value="2"/>
</dbReference>
<comment type="caution">
    <text evidence="8">The sequence shown here is derived from an EMBL/GenBank/DDBJ whole genome shotgun (WGS) entry which is preliminary data.</text>
</comment>
<feature type="signal peptide" evidence="6">
    <location>
        <begin position="1"/>
        <end position="28"/>
    </location>
</feature>
<dbReference type="GO" id="GO:0004418">
    <property type="term" value="F:hydroxymethylbilane synthase activity"/>
    <property type="evidence" value="ECO:0007669"/>
    <property type="project" value="UniProtKB-EC"/>
</dbReference>
<dbReference type="PIRSF" id="PIRSF001438">
    <property type="entry name" value="4pyrrol_synth_OHMeBilane_synth"/>
    <property type="match status" value="1"/>
</dbReference>
<dbReference type="InterPro" id="IPR022417">
    <property type="entry name" value="Porphobilin_deaminase_N"/>
</dbReference>
<feature type="chain" id="PRO_5041963615" description="hydroxymethylbilane synthase" evidence="6">
    <location>
        <begin position="29"/>
        <end position="365"/>
    </location>
</feature>
<dbReference type="FunFam" id="3.40.190.10:FF:000005">
    <property type="entry name" value="Porphobilinogen deaminase"/>
    <property type="match status" value="1"/>
</dbReference>
<evidence type="ECO:0000256" key="6">
    <source>
        <dbReference type="SAM" id="SignalP"/>
    </source>
</evidence>
<accession>A0AAD9D6P7</accession>
<protein>
    <recommendedName>
        <fullName evidence="3">hydroxymethylbilane synthase</fullName>
        <ecNumber evidence="3">2.5.1.61</ecNumber>
    </recommendedName>
</protein>
<sequence length="365" mass="39322">MNAPLQPASNMKCSSSLVILFVLHCCTALSLRIGTRSSKLAQTQARQFQEIIERRHKGIKATIIPIDASGDKTGAAAKTSTQQLPLAIQGVDFTGALDEALADGIVDVVVHSLKDIPPANRWRINADEPRIKIGAYLGPRENPLDVLLSREYKSIESLPVGGKVGSASLRRQAQLLACRPDLEIINIRGNVDARLAALDRGELDGLILACAGLKRLGILSDDNTSYKCNPIQADVLLPCAGQGIIAVTCRENDARTISLLREVDHHDNRIAATTERSFLDSVDHLSPWSGRPPVAGLMTPPASGEELWHFRGLLATPDGTEVLTVKKSLNNNNCNETAALNLGRNAAADLLTQACGDFLDGYYKL</sequence>
<dbReference type="GO" id="GO:0006783">
    <property type="term" value="P:heme biosynthetic process"/>
    <property type="evidence" value="ECO:0007669"/>
    <property type="project" value="TreeGrafter"/>
</dbReference>
<dbReference type="PANTHER" id="PTHR11557:SF0">
    <property type="entry name" value="PORPHOBILINOGEN DEAMINASE"/>
    <property type="match status" value="1"/>
</dbReference>
<dbReference type="InterPro" id="IPR000860">
    <property type="entry name" value="HemC"/>
</dbReference>
<dbReference type="GO" id="GO:0005737">
    <property type="term" value="C:cytoplasm"/>
    <property type="evidence" value="ECO:0007669"/>
    <property type="project" value="TreeGrafter"/>
</dbReference>
<organism evidence="8 9">
    <name type="scientific">Skeletonema marinoi</name>
    <dbReference type="NCBI Taxonomy" id="267567"/>
    <lineage>
        <taxon>Eukaryota</taxon>
        <taxon>Sar</taxon>
        <taxon>Stramenopiles</taxon>
        <taxon>Ochrophyta</taxon>
        <taxon>Bacillariophyta</taxon>
        <taxon>Coscinodiscophyceae</taxon>
        <taxon>Thalassiosirophycidae</taxon>
        <taxon>Thalassiosirales</taxon>
        <taxon>Skeletonemataceae</taxon>
        <taxon>Skeletonema</taxon>
        <taxon>Skeletonema marinoi-dohrnii complex</taxon>
    </lineage>
</organism>
<keyword evidence="9" id="KW-1185">Reference proteome</keyword>
<comment type="cofactor">
    <cofactor evidence="1">
        <name>dipyrromethane</name>
        <dbReference type="ChEBI" id="CHEBI:60342"/>
    </cofactor>
</comment>